<keyword evidence="2" id="KW-1185">Reference proteome</keyword>
<gene>
    <name evidence="1" type="ORF">JMJ77_007125</name>
</gene>
<proteinExistence type="predicted"/>
<protein>
    <submittedName>
        <fullName evidence="1">Uncharacterized protein</fullName>
    </submittedName>
</protein>
<dbReference type="AlphaFoldDB" id="A0A9P7RC58"/>
<dbReference type="EMBL" id="JAESDN010000002">
    <property type="protein sequence ID" value="KAG7054648.1"/>
    <property type="molecule type" value="Genomic_DNA"/>
</dbReference>
<sequence length="67" mass="7517">MRSTFPPGWPYKIFQRRTRGPPCSINLSAPRTPTSPPSPPLFRLLSTFRPSSPKANLHYICFSVASV</sequence>
<organism evidence="1 2">
    <name type="scientific">Colletotrichum scovillei</name>
    <dbReference type="NCBI Taxonomy" id="1209932"/>
    <lineage>
        <taxon>Eukaryota</taxon>
        <taxon>Fungi</taxon>
        <taxon>Dikarya</taxon>
        <taxon>Ascomycota</taxon>
        <taxon>Pezizomycotina</taxon>
        <taxon>Sordariomycetes</taxon>
        <taxon>Hypocreomycetidae</taxon>
        <taxon>Glomerellales</taxon>
        <taxon>Glomerellaceae</taxon>
        <taxon>Colletotrichum</taxon>
        <taxon>Colletotrichum acutatum species complex</taxon>
    </lineage>
</organism>
<dbReference type="Proteomes" id="UP000699042">
    <property type="component" value="Unassembled WGS sequence"/>
</dbReference>
<evidence type="ECO:0000313" key="2">
    <source>
        <dbReference type="Proteomes" id="UP000699042"/>
    </source>
</evidence>
<reference evidence="1" key="1">
    <citation type="submission" date="2021-05" db="EMBL/GenBank/DDBJ databases">
        <title>Comparative genomics of three Colletotrichum scovillei strains and genetic complementation revealed genes involved fungal growth and virulence on chili pepper.</title>
        <authorList>
            <person name="Hsieh D.-K."/>
            <person name="Chuang S.-C."/>
            <person name="Chen C.-Y."/>
            <person name="Chao Y.-T."/>
            <person name="Lu M.-Y.J."/>
            <person name="Lee M.-H."/>
            <person name="Shih M.-C."/>
        </authorList>
    </citation>
    <scope>NUCLEOTIDE SEQUENCE</scope>
    <source>
        <strain evidence="1">Coll-153</strain>
    </source>
</reference>
<evidence type="ECO:0000313" key="1">
    <source>
        <dbReference type="EMBL" id="KAG7054648.1"/>
    </source>
</evidence>
<accession>A0A9P7RC58</accession>
<comment type="caution">
    <text evidence="1">The sequence shown here is derived from an EMBL/GenBank/DDBJ whole genome shotgun (WGS) entry which is preliminary data.</text>
</comment>
<name>A0A9P7RC58_9PEZI</name>